<dbReference type="InParanoid" id="A0A804NU27"/>
<dbReference type="Gramene" id="Zm00001eb186270_T001">
    <property type="protein sequence ID" value="Zm00001eb186270_P001"/>
    <property type="gene ID" value="Zm00001eb186270"/>
</dbReference>
<evidence type="ECO:0000256" key="1">
    <source>
        <dbReference type="SAM" id="MobiDB-lite"/>
    </source>
</evidence>
<organism evidence="2 3">
    <name type="scientific">Zea mays</name>
    <name type="common">Maize</name>
    <dbReference type="NCBI Taxonomy" id="4577"/>
    <lineage>
        <taxon>Eukaryota</taxon>
        <taxon>Viridiplantae</taxon>
        <taxon>Streptophyta</taxon>
        <taxon>Embryophyta</taxon>
        <taxon>Tracheophyta</taxon>
        <taxon>Spermatophyta</taxon>
        <taxon>Magnoliopsida</taxon>
        <taxon>Liliopsida</taxon>
        <taxon>Poales</taxon>
        <taxon>Poaceae</taxon>
        <taxon>PACMAD clade</taxon>
        <taxon>Panicoideae</taxon>
        <taxon>Andropogonodae</taxon>
        <taxon>Andropogoneae</taxon>
        <taxon>Tripsacinae</taxon>
        <taxon>Zea</taxon>
    </lineage>
</organism>
<dbReference type="AlphaFoldDB" id="A0A804NU27"/>
<dbReference type="Proteomes" id="UP000007305">
    <property type="component" value="Chromosome 4"/>
</dbReference>
<reference evidence="3" key="1">
    <citation type="journal article" date="2009" name="Science">
        <title>The B73 maize genome: complexity, diversity, and dynamics.</title>
        <authorList>
            <person name="Schnable P.S."/>
            <person name="Ware D."/>
            <person name="Fulton R.S."/>
            <person name="Stein J.C."/>
            <person name="Wei F."/>
            <person name="Pasternak S."/>
            <person name="Liang C."/>
            <person name="Zhang J."/>
            <person name="Fulton L."/>
            <person name="Graves T.A."/>
            <person name="Minx P."/>
            <person name="Reily A.D."/>
            <person name="Courtney L."/>
            <person name="Kruchowski S.S."/>
            <person name="Tomlinson C."/>
            <person name="Strong C."/>
            <person name="Delehaunty K."/>
            <person name="Fronick C."/>
            <person name="Courtney B."/>
            <person name="Rock S.M."/>
            <person name="Belter E."/>
            <person name="Du F."/>
            <person name="Kim K."/>
            <person name="Abbott R.M."/>
            <person name="Cotton M."/>
            <person name="Levy A."/>
            <person name="Marchetto P."/>
            <person name="Ochoa K."/>
            <person name="Jackson S.M."/>
            <person name="Gillam B."/>
            <person name="Chen W."/>
            <person name="Yan L."/>
            <person name="Higginbotham J."/>
            <person name="Cardenas M."/>
            <person name="Waligorski J."/>
            <person name="Applebaum E."/>
            <person name="Phelps L."/>
            <person name="Falcone J."/>
            <person name="Kanchi K."/>
            <person name="Thane T."/>
            <person name="Scimone A."/>
            <person name="Thane N."/>
            <person name="Henke J."/>
            <person name="Wang T."/>
            <person name="Ruppert J."/>
            <person name="Shah N."/>
            <person name="Rotter K."/>
            <person name="Hodges J."/>
            <person name="Ingenthron E."/>
            <person name="Cordes M."/>
            <person name="Kohlberg S."/>
            <person name="Sgro J."/>
            <person name="Delgado B."/>
            <person name="Mead K."/>
            <person name="Chinwalla A."/>
            <person name="Leonard S."/>
            <person name="Crouse K."/>
            <person name="Collura K."/>
            <person name="Kudrna D."/>
            <person name="Currie J."/>
            <person name="He R."/>
            <person name="Angelova A."/>
            <person name="Rajasekar S."/>
            <person name="Mueller T."/>
            <person name="Lomeli R."/>
            <person name="Scara G."/>
            <person name="Ko A."/>
            <person name="Delaney K."/>
            <person name="Wissotski M."/>
            <person name="Lopez G."/>
            <person name="Campos D."/>
            <person name="Braidotti M."/>
            <person name="Ashley E."/>
            <person name="Golser W."/>
            <person name="Kim H."/>
            <person name="Lee S."/>
            <person name="Lin J."/>
            <person name="Dujmic Z."/>
            <person name="Kim W."/>
            <person name="Talag J."/>
            <person name="Zuccolo A."/>
            <person name="Fan C."/>
            <person name="Sebastian A."/>
            <person name="Kramer M."/>
            <person name="Spiegel L."/>
            <person name="Nascimento L."/>
            <person name="Zutavern T."/>
            <person name="Miller B."/>
            <person name="Ambroise C."/>
            <person name="Muller S."/>
            <person name="Spooner W."/>
            <person name="Narechania A."/>
            <person name="Ren L."/>
            <person name="Wei S."/>
            <person name="Kumari S."/>
            <person name="Faga B."/>
            <person name="Levy M.J."/>
            <person name="McMahan L."/>
            <person name="Van Buren P."/>
            <person name="Vaughn M.W."/>
            <person name="Ying K."/>
            <person name="Yeh C.-T."/>
            <person name="Emrich S.J."/>
            <person name="Jia Y."/>
            <person name="Kalyanaraman A."/>
            <person name="Hsia A.-P."/>
            <person name="Barbazuk W.B."/>
            <person name="Baucom R.S."/>
            <person name="Brutnell T.P."/>
            <person name="Carpita N.C."/>
            <person name="Chaparro C."/>
            <person name="Chia J.-M."/>
            <person name="Deragon J.-M."/>
            <person name="Estill J.C."/>
            <person name="Fu Y."/>
            <person name="Jeddeloh J.A."/>
            <person name="Han Y."/>
            <person name="Lee H."/>
            <person name="Li P."/>
            <person name="Lisch D.R."/>
            <person name="Liu S."/>
            <person name="Liu Z."/>
            <person name="Nagel D.H."/>
            <person name="McCann M.C."/>
            <person name="SanMiguel P."/>
            <person name="Myers A.M."/>
            <person name="Nettleton D."/>
            <person name="Nguyen J."/>
            <person name="Penning B.W."/>
            <person name="Ponnala L."/>
            <person name="Schneider K.L."/>
            <person name="Schwartz D.C."/>
            <person name="Sharma A."/>
            <person name="Soderlund C."/>
            <person name="Springer N.M."/>
            <person name="Sun Q."/>
            <person name="Wang H."/>
            <person name="Waterman M."/>
            <person name="Westerman R."/>
            <person name="Wolfgruber T.K."/>
            <person name="Yang L."/>
            <person name="Yu Y."/>
            <person name="Zhang L."/>
            <person name="Zhou S."/>
            <person name="Zhu Q."/>
            <person name="Bennetzen J.L."/>
            <person name="Dawe R.K."/>
            <person name="Jiang J."/>
            <person name="Jiang N."/>
            <person name="Presting G.G."/>
            <person name="Wessler S.R."/>
            <person name="Aluru S."/>
            <person name="Martienssen R.A."/>
            <person name="Clifton S.W."/>
            <person name="McCombie W.R."/>
            <person name="Wing R.A."/>
            <person name="Wilson R.K."/>
        </authorList>
    </citation>
    <scope>NUCLEOTIDE SEQUENCE [LARGE SCALE GENOMIC DNA]</scope>
    <source>
        <strain evidence="3">cv. B73</strain>
    </source>
</reference>
<accession>A0A804NU27</accession>
<keyword evidence="3" id="KW-1185">Reference proteome</keyword>
<feature type="compositionally biased region" description="Pro residues" evidence="1">
    <location>
        <begin position="1"/>
        <end position="10"/>
    </location>
</feature>
<dbReference type="EnsemblPlants" id="Zm00001eb186270_T001">
    <property type="protein sequence ID" value="Zm00001eb186270_P001"/>
    <property type="gene ID" value="Zm00001eb186270"/>
</dbReference>
<evidence type="ECO:0000313" key="3">
    <source>
        <dbReference type="Proteomes" id="UP000007305"/>
    </source>
</evidence>
<feature type="region of interest" description="Disordered" evidence="1">
    <location>
        <begin position="1"/>
        <end position="22"/>
    </location>
</feature>
<evidence type="ECO:0000313" key="2">
    <source>
        <dbReference type="EnsemblPlants" id="Zm00001eb186270_P001"/>
    </source>
</evidence>
<sequence length="92" mass="10162">MPPGSGPPRPYSTSPGRLSPPLQTLHHHRHMLRLSSVHASLLLPLLRLHPRLMALLLAVAPHLNLGKIRTRVTTLRRKSRSVIGGSAARRKP</sequence>
<reference evidence="2" key="3">
    <citation type="submission" date="2021-05" db="UniProtKB">
        <authorList>
            <consortium name="EnsemblPlants"/>
        </authorList>
    </citation>
    <scope>IDENTIFICATION</scope>
    <source>
        <strain evidence="2">cv. B73</strain>
    </source>
</reference>
<reference evidence="2" key="2">
    <citation type="submission" date="2019-07" db="EMBL/GenBank/DDBJ databases">
        <authorList>
            <person name="Seetharam A."/>
            <person name="Woodhouse M."/>
            <person name="Cannon E."/>
        </authorList>
    </citation>
    <scope>NUCLEOTIDE SEQUENCE [LARGE SCALE GENOMIC DNA]</scope>
    <source>
        <strain evidence="2">cv. B73</strain>
    </source>
</reference>
<name>A0A804NU27_MAIZE</name>
<protein>
    <submittedName>
        <fullName evidence="2">Uncharacterized protein</fullName>
    </submittedName>
</protein>
<proteinExistence type="predicted"/>